<organism evidence="1 2">
    <name type="scientific">Pseudomonas antarctica</name>
    <dbReference type="NCBI Taxonomy" id="219572"/>
    <lineage>
        <taxon>Bacteria</taxon>
        <taxon>Pseudomonadati</taxon>
        <taxon>Pseudomonadota</taxon>
        <taxon>Gammaproteobacteria</taxon>
        <taxon>Pseudomonadales</taxon>
        <taxon>Pseudomonadaceae</taxon>
        <taxon>Pseudomonas</taxon>
    </lineage>
</organism>
<dbReference type="Proteomes" id="UP000077829">
    <property type="component" value="Chromosome"/>
</dbReference>
<dbReference type="PATRIC" id="fig|219572.3.peg.1358"/>
<gene>
    <name evidence="1" type="ORF">A7J50_1332</name>
</gene>
<dbReference type="EMBL" id="CP015600">
    <property type="protein sequence ID" value="ANF84766.1"/>
    <property type="molecule type" value="Genomic_DNA"/>
</dbReference>
<evidence type="ECO:0000313" key="2">
    <source>
        <dbReference type="Proteomes" id="UP000077829"/>
    </source>
</evidence>
<dbReference type="RefSeq" id="WP_156526258.1">
    <property type="nucleotide sequence ID" value="NZ_CP015600.1"/>
</dbReference>
<dbReference type="KEGG" id="panr:A7J50_1332"/>
<sequence length="83" mass="9547">MKAGNRIRVSTYIMGYESGFEDFTVEEFRYCLGIFKSDQHRTAGNFTPLCELYERGPESENDYIPNYGSYVTNLVQGWSDLPA</sequence>
<reference evidence="1 2" key="1">
    <citation type="submission" date="2016-05" db="EMBL/GenBank/DDBJ databases">
        <title>Complete genome sequence of Pseudomonas antarctica PAMC 27494.</title>
        <authorList>
            <person name="Lee J."/>
        </authorList>
    </citation>
    <scope>NUCLEOTIDE SEQUENCE [LARGE SCALE GENOMIC DNA]</scope>
    <source>
        <strain evidence="1 2">PAMC 27494</strain>
    </source>
</reference>
<proteinExistence type="predicted"/>
<name>A0A172YXR3_9PSED</name>
<accession>A0A172YXR3</accession>
<dbReference type="AlphaFoldDB" id="A0A172YXR3"/>
<dbReference type="STRING" id="219572.A7J50_1332"/>
<evidence type="ECO:0000313" key="1">
    <source>
        <dbReference type="EMBL" id="ANF84766.1"/>
    </source>
</evidence>
<protein>
    <submittedName>
        <fullName evidence="1">Uncharacterized protein</fullName>
    </submittedName>
</protein>